<evidence type="ECO:0000313" key="1">
    <source>
        <dbReference type="EMBL" id="VDD21397.1"/>
    </source>
</evidence>
<protein>
    <submittedName>
        <fullName evidence="1">Uncharacterized protein</fullName>
    </submittedName>
</protein>
<name>A0A3P6CRE4_BRAOL</name>
<proteinExistence type="predicted"/>
<dbReference type="AlphaFoldDB" id="A0A3P6CRE4"/>
<sequence>MFMSLDPGSNDTPAPPLLVSCLRQRLLLKEYANRYENRG</sequence>
<gene>
    <name evidence="1" type="ORF">BOLC2T07708H</name>
</gene>
<accession>A0A3P6CRE4</accession>
<reference evidence="1" key="1">
    <citation type="submission" date="2018-11" db="EMBL/GenBank/DDBJ databases">
        <authorList>
            <consortium name="Genoscope - CEA"/>
            <person name="William W."/>
        </authorList>
    </citation>
    <scope>NUCLEOTIDE SEQUENCE</scope>
</reference>
<dbReference type="EMBL" id="LR031874">
    <property type="protein sequence ID" value="VDD21397.1"/>
    <property type="molecule type" value="Genomic_DNA"/>
</dbReference>
<organism evidence="1">
    <name type="scientific">Brassica oleracea</name>
    <name type="common">Wild cabbage</name>
    <dbReference type="NCBI Taxonomy" id="3712"/>
    <lineage>
        <taxon>Eukaryota</taxon>
        <taxon>Viridiplantae</taxon>
        <taxon>Streptophyta</taxon>
        <taxon>Embryophyta</taxon>
        <taxon>Tracheophyta</taxon>
        <taxon>Spermatophyta</taxon>
        <taxon>Magnoliopsida</taxon>
        <taxon>eudicotyledons</taxon>
        <taxon>Gunneridae</taxon>
        <taxon>Pentapetalae</taxon>
        <taxon>rosids</taxon>
        <taxon>malvids</taxon>
        <taxon>Brassicales</taxon>
        <taxon>Brassicaceae</taxon>
        <taxon>Brassiceae</taxon>
        <taxon>Brassica</taxon>
    </lineage>
</organism>